<keyword evidence="2" id="KW-0812">Transmembrane</keyword>
<protein>
    <submittedName>
        <fullName evidence="3">Uncharacterized protein</fullName>
    </submittedName>
</protein>
<evidence type="ECO:0000256" key="2">
    <source>
        <dbReference type="SAM" id="Phobius"/>
    </source>
</evidence>
<feature type="compositionally biased region" description="Basic residues" evidence="1">
    <location>
        <begin position="81"/>
        <end position="90"/>
    </location>
</feature>
<evidence type="ECO:0000313" key="4">
    <source>
        <dbReference type="Proteomes" id="UP001500610"/>
    </source>
</evidence>
<feature type="transmembrane region" description="Helical" evidence="2">
    <location>
        <begin position="59"/>
        <end position="80"/>
    </location>
</feature>
<gene>
    <name evidence="3" type="ORF">GCM10023257_73790</name>
</gene>
<proteinExistence type="predicted"/>
<dbReference type="EMBL" id="BAABIV010000039">
    <property type="protein sequence ID" value="GAA5014670.1"/>
    <property type="molecule type" value="Genomic_DNA"/>
</dbReference>
<keyword evidence="4" id="KW-1185">Reference proteome</keyword>
<evidence type="ECO:0000313" key="3">
    <source>
        <dbReference type="EMBL" id="GAA5014670.1"/>
    </source>
</evidence>
<dbReference type="Proteomes" id="UP001500610">
    <property type="component" value="Unassembled WGS sequence"/>
</dbReference>
<comment type="caution">
    <text evidence="3">The sequence shown here is derived from an EMBL/GenBank/DDBJ whole genome shotgun (WGS) entry which is preliminary data.</text>
</comment>
<accession>A0ABP9J0J1</accession>
<evidence type="ECO:0000256" key="1">
    <source>
        <dbReference type="SAM" id="MobiDB-lite"/>
    </source>
</evidence>
<keyword evidence="2" id="KW-0472">Membrane</keyword>
<reference evidence="4" key="1">
    <citation type="journal article" date="2019" name="Int. J. Syst. Evol. Microbiol.">
        <title>The Global Catalogue of Microorganisms (GCM) 10K type strain sequencing project: providing services to taxonomists for standard genome sequencing and annotation.</title>
        <authorList>
            <consortium name="The Broad Institute Genomics Platform"/>
            <consortium name="The Broad Institute Genome Sequencing Center for Infectious Disease"/>
            <person name="Wu L."/>
            <person name="Ma J."/>
        </authorList>
    </citation>
    <scope>NUCLEOTIDE SEQUENCE [LARGE SCALE GENOMIC DNA]</scope>
    <source>
        <strain evidence="4">JCM 17657</strain>
    </source>
</reference>
<organism evidence="3 4">
    <name type="scientific">Streptomyces hyderabadensis</name>
    <dbReference type="NCBI Taxonomy" id="598549"/>
    <lineage>
        <taxon>Bacteria</taxon>
        <taxon>Bacillati</taxon>
        <taxon>Actinomycetota</taxon>
        <taxon>Actinomycetes</taxon>
        <taxon>Kitasatosporales</taxon>
        <taxon>Streptomycetaceae</taxon>
        <taxon>Streptomyces</taxon>
    </lineage>
</organism>
<sequence length="104" mass="10902">MRSVERKAQNLRSLLHQGPLWANSPAGSPVRLEAGSAGPWKGRATAARAGTVVGMGTSWWLVFAAVVLLALVATVVDGWGRGRRPRGRGRRPPDGRDGPGGPGN</sequence>
<feature type="region of interest" description="Disordered" evidence="1">
    <location>
        <begin position="15"/>
        <end position="41"/>
    </location>
</feature>
<feature type="region of interest" description="Disordered" evidence="1">
    <location>
        <begin position="79"/>
        <end position="104"/>
    </location>
</feature>
<keyword evidence="2" id="KW-1133">Transmembrane helix</keyword>
<name>A0ABP9J0J1_9ACTN</name>